<feature type="transmembrane region" description="Helical" evidence="12">
    <location>
        <begin position="86"/>
        <end position="104"/>
    </location>
</feature>
<dbReference type="GO" id="GO:0052917">
    <property type="term" value="F:dol-P-Man:Man(7)GlcNAc(2)-PP-Dol alpha-1,6-mannosyltransferase activity"/>
    <property type="evidence" value="ECO:0007669"/>
    <property type="project" value="UniProtKB-EC"/>
</dbReference>
<gene>
    <name evidence="13" type="ORF">GPUH_LOCUS111</name>
</gene>
<keyword evidence="5" id="KW-0808">Transferase</keyword>
<comment type="catalytic activity">
    <reaction evidence="11">
        <text>an alpha-D-Man-(1-&gt;2)-alpha-D-Man-(1-&gt;2)-alpha-D-Man-(1-&gt;3)-[alpha-D-Man-(1-&gt;2)-alpha-D-Man-(1-&gt;3)-alpha-D-Man-(1-&gt;6)]-beta-D-Man-(1-&gt;4)-beta-D-GlcNAc-(1-&gt;4)-alpha-D-GlcNAc-diphospho-di-trans,poly-cis-dolichol + a di-trans,poly-cis-dolichyl beta-D-mannosyl phosphate = an alpha-D-Man-(1-&gt;2)-alpha-D-Man-(1-&gt;2)-alpha-D-Man-(1-&gt;3)-[alpha-D-Man-(1-&gt;2)-alpha-D-Man-(1-&gt;3)-[alpha-D-Man-(1-&gt;6)]-alpha-D-Man-(1-&gt;6)]-beta-D-Man-(1-&gt;4)-beta-D-GlcNAc-(1-&gt;4)-alpha-D-GlcNAc-diphospho-di-trans,poly-cis-dolichol + a di-trans,poly-cis-dolichyl phosphate + H(+)</text>
        <dbReference type="Rhea" id="RHEA:29535"/>
        <dbReference type="Rhea" id="RHEA-COMP:19498"/>
        <dbReference type="Rhea" id="RHEA-COMP:19501"/>
        <dbReference type="Rhea" id="RHEA-COMP:19518"/>
        <dbReference type="Rhea" id="RHEA-COMP:19519"/>
        <dbReference type="ChEBI" id="CHEBI:15378"/>
        <dbReference type="ChEBI" id="CHEBI:57683"/>
        <dbReference type="ChEBI" id="CHEBI:58211"/>
        <dbReference type="ChEBI" id="CHEBI:132517"/>
        <dbReference type="ChEBI" id="CHEBI:132519"/>
        <dbReference type="EC" id="2.4.1.260"/>
    </reaction>
    <physiologicalReaction direction="left-to-right" evidence="11">
        <dbReference type="Rhea" id="RHEA:29536"/>
    </physiologicalReaction>
</comment>
<comment type="function">
    <text evidence="10">Mannosyltransferase that operates in the biosynthetic pathway of dolichol-linked oligosaccharides, the glycan precursors employed in protein asparagine (N)-glycosylation. The assembly of dolichol-linked oligosaccharides begins on the cytosolic side of the endoplasmic reticulum membrane and finishes in its lumen. The sequential addition of sugars to dolichol pyrophosphate produces dolichol-linked oligosaccharides containing fourteen sugars, including two GlcNAcs, nine mannoses and three glucoses. Once assembled, the oligosaccharide is transferred from the lipid to nascent proteins by oligosaccharyltransferases. In the lumen of the endoplasmic reticulum, adds the eighth mannose residue in an alpha-1,6 linkage onto Man(7)GlcNAc(2)-PP-dolichol to produce Man(8)GlcNAc(2)-PP-dolichol.</text>
</comment>
<dbReference type="PANTHER" id="PTHR22760">
    <property type="entry name" value="GLYCOSYLTRANSFERASE"/>
    <property type="match status" value="1"/>
</dbReference>
<keyword evidence="14" id="KW-1185">Reference proteome</keyword>
<dbReference type="GO" id="GO:0005789">
    <property type="term" value="C:endoplasmic reticulum membrane"/>
    <property type="evidence" value="ECO:0007669"/>
    <property type="project" value="UniProtKB-SubCell"/>
</dbReference>
<feature type="transmembrane region" description="Helical" evidence="12">
    <location>
        <begin position="165"/>
        <end position="189"/>
    </location>
</feature>
<evidence type="ECO:0000313" key="13">
    <source>
        <dbReference type="EMBL" id="VDK27330.1"/>
    </source>
</evidence>
<feature type="transmembrane region" description="Helical" evidence="12">
    <location>
        <begin position="305"/>
        <end position="324"/>
    </location>
</feature>
<feature type="transmembrane region" description="Helical" evidence="12">
    <location>
        <begin position="201"/>
        <end position="219"/>
    </location>
</feature>
<dbReference type="EC" id="2.4.1.-" evidence="12"/>
<feature type="transmembrane region" description="Helical" evidence="12">
    <location>
        <begin position="281"/>
        <end position="299"/>
    </location>
</feature>
<evidence type="ECO:0000256" key="5">
    <source>
        <dbReference type="ARBA" id="ARBA00022679"/>
    </source>
</evidence>
<dbReference type="AlphaFoldDB" id="A0A3P6P7H1"/>
<proteinExistence type="inferred from homology"/>
<evidence type="ECO:0000256" key="2">
    <source>
        <dbReference type="ARBA" id="ARBA00004922"/>
    </source>
</evidence>
<evidence type="ECO:0000256" key="10">
    <source>
        <dbReference type="ARBA" id="ARBA00044721"/>
    </source>
</evidence>
<evidence type="ECO:0000256" key="1">
    <source>
        <dbReference type="ARBA" id="ARBA00004477"/>
    </source>
</evidence>
<evidence type="ECO:0000256" key="12">
    <source>
        <dbReference type="RuleBase" id="RU363075"/>
    </source>
</evidence>
<sequence>MEGVCTEYSVLLVNIMHIVLTPFTKVEESFNTQAVHDILFHRFNFTEYDHHQFPGVVPRTFIGPLAISLPLFIFAPLLRWMNIRKYVLLIAGFAAVLNAFFNFARRIELVFGGLAGEFLRLIVMTQFHFMFYSSRPLPNIFALVGVLWTYNMLFDGRWLRAAQIATVFTLLFRCELILLFACIFAFPLLSGYLPLLGRRGVIPHCLFAAVLALAISIPIDSFFWRRWVWPEGEVWWFNVVMNKSHEYGVSPYFWYFYSAIPRALMASILLVPFGHLFDRKLSTLTVPVLGYVLLYSFLPHKELRFIIYVIPVLNVAAAVCCARLRGQPLRRCGHDLNTLASHLLIKPRCVATRLAPAIKHFCAKFDAVRSIEV</sequence>
<dbReference type="UniPathway" id="UPA00378"/>
<feature type="transmembrane region" description="Helical" evidence="12">
    <location>
        <begin position="252"/>
        <end position="274"/>
    </location>
</feature>
<protein>
    <recommendedName>
        <fullName evidence="12">Mannosyltransferase</fullName>
        <ecNumber evidence="12">2.4.1.-</ecNumber>
    </recommendedName>
</protein>
<evidence type="ECO:0000256" key="4">
    <source>
        <dbReference type="ARBA" id="ARBA00022676"/>
    </source>
</evidence>
<keyword evidence="4 12" id="KW-0328">Glycosyltransferase</keyword>
<dbReference type="Proteomes" id="UP000271098">
    <property type="component" value="Unassembled WGS sequence"/>
</dbReference>
<feature type="transmembrane region" description="Helical" evidence="12">
    <location>
        <begin position="61"/>
        <end position="79"/>
    </location>
</feature>
<dbReference type="OrthoDB" id="19039at2759"/>
<accession>A0A3P6P7H1</accession>
<name>A0A3P6P7H1_9BILA</name>
<keyword evidence="9 12" id="KW-0472">Membrane</keyword>
<keyword evidence="8 12" id="KW-1133">Transmembrane helix</keyword>
<comment type="subcellular location">
    <subcellularLocation>
        <location evidence="1 12">Endoplasmic reticulum membrane</location>
        <topology evidence="1 12">Multi-pass membrane protein</topology>
    </subcellularLocation>
</comment>
<dbReference type="Pfam" id="PF03901">
    <property type="entry name" value="Glyco_transf_22"/>
    <property type="match status" value="1"/>
</dbReference>
<comment type="similarity">
    <text evidence="3 12">Belongs to the glycosyltransferase 22 family.</text>
</comment>
<evidence type="ECO:0000256" key="9">
    <source>
        <dbReference type="ARBA" id="ARBA00023136"/>
    </source>
</evidence>
<evidence type="ECO:0000256" key="7">
    <source>
        <dbReference type="ARBA" id="ARBA00022824"/>
    </source>
</evidence>
<feature type="transmembrane region" description="Helical" evidence="12">
    <location>
        <begin position="136"/>
        <end position="153"/>
    </location>
</feature>
<dbReference type="PANTHER" id="PTHR22760:SF1">
    <property type="entry name" value="DOL-P-MAN:MAN(7)GLCNAC(2)-PP-DOL ALPHA-1,6-MANNOSYLTRANSFERASE"/>
    <property type="match status" value="1"/>
</dbReference>
<organism evidence="13 14">
    <name type="scientific">Gongylonema pulchrum</name>
    <dbReference type="NCBI Taxonomy" id="637853"/>
    <lineage>
        <taxon>Eukaryota</taxon>
        <taxon>Metazoa</taxon>
        <taxon>Ecdysozoa</taxon>
        <taxon>Nematoda</taxon>
        <taxon>Chromadorea</taxon>
        <taxon>Rhabditida</taxon>
        <taxon>Spirurina</taxon>
        <taxon>Spiruromorpha</taxon>
        <taxon>Spiruroidea</taxon>
        <taxon>Gongylonematidae</taxon>
        <taxon>Gongylonema</taxon>
    </lineage>
</organism>
<keyword evidence="6 12" id="KW-0812">Transmembrane</keyword>
<comment type="pathway">
    <text evidence="2">Protein modification; protein glycosylation.</text>
</comment>
<dbReference type="GO" id="GO:0006487">
    <property type="term" value="P:protein N-linked glycosylation"/>
    <property type="evidence" value="ECO:0007669"/>
    <property type="project" value="TreeGrafter"/>
</dbReference>
<dbReference type="EMBL" id="UYRT01000070">
    <property type="protein sequence ID" value="VDK27330.1"/>
    <property type="molecule type" value="Genomic_DNA"/>
</dbReference>
<evidence type="ECO:0000313" key="14">
    <source>
        <dbReference type="Proteomes" id="UP000271098"/>
    </source>
</evidence>
<keyword evidence="7 12" id="KW-0256">Endoplasmic reticulum</keyword>
<evidence type="ECO:0000256" key="11">
    <source>
        <dbReference type="ARBA" id="ARBA00048899"/>
    </source>
</evidence>
<dbReference type="InterPro" id="IPR005599">
    <property type="entry name" value="GPI_mannosylTrfase"/>
</dbReference>
<reference evidence="13 14" key="1">
    <citation type="submission" date="2018-11" db="EMBL/GenBank/DDBJ databases">
        <authorList>
            <consortium name="Pathogen Informatics"/>
        </authorList>
    </citation>
    <scope>NUCLEOTIDE SEQUENCE [LARGE SCALE GENOMIC DNA]</scope>
</reference>
<evidence type="ECO:0000256" key="6">
    <source>
        <dbReference type="ARBA" id="ARBA00022692"/>
    </source>
</evidence>
<evidence type="ECO:0000256" key="8">
    <source>
        <dbReference type="ARBA" id="ARBA00022989"/>
    </source>
</evidence>
<evidence type="ECO:0000256" key="3">
    <source>
        <dbReference type="ARBA" id="ARBA00007063"/>
    </source>
</evidence>